<sequence length="834" mass="92236">MKKQLLLMALAVGSATLSMAQTDTTRRAGGAVPPGASAAASTQPKAYSAVITDKAVTQRGMFTTHKIDDKYFFEIPDSLLGRDILVITRISKSSADLRAAQTYSGDQINSNVIRFEKGPNNKVFLRKVSYRVYSPDSTSSMYQNVQRNNIQAIAASFNISAFTNAKDASVIDVTTYINSDNEILYFSSPAAKTRARLGAQQADRSYITDVKSFPGNVDISAVKTYALAAAPATGGAPAGAASGFGTLELKASMVLLPKVPMKPRLFDPRVAYFTVGYTDFDANPQGVKEISLAKRWRLEPKPQDMAKYLRGELVEPMKPIVFYIDPATPKKWVKYLIQGVNDWQKAFEKAGFKNAIIGKEAPTPQQDPTWSIDDARNSVIVYKPSEVQNASGPSTSDPRSGEILESHINWFHNIQSLLRDWYFIQTANVDPRARKMELDEDLMGELIRFVSAHEVGHTLGLRHNHGSSSTVPVEKLRDKAWVEANGHTPSMMDYARFNYVAQPEDKIGPKGLFPRVGAYDEWSIDWGYRIYNKENIDDQSKINARVVEASKNPFLWFGTESNPDDPRSQSEDLSDNAMVASTYGIKNLQAIIKNLPEWTKTKNEGYDNLKNMYTQLRGQFGRYMGHVNKNIGGLMETPKTLEQAGNIYERTPAAKQREAMAFLDAQLFKTPTWIIDQNMLDKTGENALDVIHSLQNPTMSRLLGANTLTKLINGELADGSAAYKISDFFADMENSIFSELKTNGPIDLYRRNLQKSYVDKLIAVAYPAPAAATATTGFGRPTSVALGDAQSYAKGQLKALNAKIKSATAAQGDSRSKFHLEDLSDKIETALDKK</sequence>
<evidence type="ECO:0000259" key="2">
    <source>
        <dbReference type="Pfam" id="PF16313"/>
    </source>
</evidence>
<keyword evidence="5" id="KW-0482">Metalloprotease</keyword>
<evidence type="ECO:0000259" key="3">
    <source>
        <dbReference type="Pfam" id="PF17148"/>
    </source>
</evidence>
<feature type="signal peptide" evidence="1">
    <location>
        <begin position="1"/>
        <end position="20"/>
    </location>
</feature>
<dbReference type="EMBL" id="JAZDQU010000002">
    <property type="protein sequence ID" value="MEE1885211.1"/>
    <property type="molecule type" value="Genomic_DNA"/>
</dbReference>
<proteinExistence type="predicted"/>
<dbReference type="InterPro" id="IPR034032">
    <property type="entry name" value="Zn_MMP-like_bac"/>
</dbReference>
<evidence type="ECO:0000313" key="5">
    <source>
        <dbReference type="EMBL" id="MEE1885211.1"/>
    </source>
</evidence>
<protein>
    <submittedName>
        <fullName evidence="5">Zinc-dependent metalloprotease</fullName>
    </submittedName>
</protein>
<feature type="domain" description="DUF5117" evidence="3">
    <location>
        <begin position="105"/>
        <end position="301"/>
    </location>
</feature>
<feature type="domain" description="DUF5118" evidence="4">
    <location>
        <begin position="44"/>
        <end position="92"/>
    </location>
</feature>
<evidence type="ECO:0000313" key="6">
    <source>
        <dbReference type="Proteomes" id="UP001337681"/>
    </source>
</evidence>
<dbReference type="Pfam" id="PF17148">
    <property type="entry name" value="DUF5117"/>
    <property type="match status" value="1"/>
</dbReference>
<dbReference type="SUPFAM" id="SSF55486">
    <property type="entry name" value="Metalloproteases ('zincins'), catalytic domain"/>
    <property type="match status" value="1"/>
</dbReference>
<dbReference type="Proteomes" id="UP001337681">
    <property type="component" value="Unassembled WGS sequence"/>
</dbReference>
<comment type="caution">
    <text evidence="5">The sequence shown here is derived from an EMBL/GenBank/DDBJ whole genome shotgun (WGS) entry which is preliminary data.</text>
</comment>
<gene>
    <name evidence="5" type="ORF">VRU49_07235</name>
</gene>
<name>A0ABU7H3Q3_9SPHI</name>
<feature type="domain" description="EcxA zinc-binding" evidence="2">
    <location>
        <begin position="436"/>
        <end position="742"/>
    </location>
</feature>
<dbReference type="CDD" id="cd04276">
    <property type="entry name" value="ZnMc_MMP_like_2"/>
    <property type="match status" value="1"/>
</dbReference>
<dbReference type="GO" id="GO:0008237">
    <property type="term" value="F:metallopeptidase activity"/>
    <property type="evidence" value="ECO:0007669"/>
    <property type="project" value="UniProtKB-KW"/>
</dbReference>
<feature type="chain" id="PRO_5046394546" evidence="1">
    <location>
        <begin position="21"/>
        <end position="834"/>
    </location>
</feature>
<dbReference type="InterPro" id="IPR033428">
    <property type="entry name" value="DUF5118"/>
</dbReference>
<dbReference type="InterPro" id="IPR032534">
    <property type="entry name" value="EcxA_zinc-bd"/>
</dbReference>
<dbReference type="Pfam" id="PF17162">
    <property type="entry name" value="DUF5118"/>
    <property type="match status" value="1"/>
</dbReference>
<keyword evidence="1" id="KW-0732">Signal</keyword>
<evidence type="ECO:0000256" key="1">
    <source>
        <dbReference type="SAM" id="SignalP"/>
    </source>
</evidence>
<evidence type="ECO:0000259" key="4">
    <source>
        <dbReference type="Pfam" id="PF17162"/>
    </source>
</evidence>
<dbReference type="RefSeq" id="WP_330146111.1">
    <property type="nucleotide sequence ID" value="NZ_JAZDQU010000002.1"/>
</dbReference>
<reference evidence="5 6" key="1">
    <citation type="submission" date="2024-01" db="EMBL/GenBank/DDBJ databases">
        <title>Pedobacter sp. nov., isolated from oil-contaminated soil.</title>
        <authorList>
            <person name="Le N.T.T."/>
        </authorList>
    </citation>
    <scope>NUCLEOTIDE SEQUENCE [LARGE SCALE GENOMIC DNA]</scope>
    <source>
        <strain evidence="5 6">VNH31</strain>
    </source>
</reference>
<organism evidence="5 6">
    <name type="scientific">Pedobacter flavus</name>
    <dbReference type="NCBI Taxonomy" id="3113906"/>
    <lineage>
        <taxon>Bacteria</taxon>
        <taxon>Pseudomonadati</taxon>
        <taxon>Bacteroidota</taxon>
        <taxon>Sphingobacteriia</taxon>
        <taxon>Sphingobacteriales</taxon>
        <taxon>Sphingobacteriaceae</taxon>
        <taxon>Pedobacter</taxon>
    </lineage>
</organism>
<keyword evidence="5" id="KW-0645">Protease</keyword>
<dbReference type="InterPro" id="IPR024079">
    <property type="entry name" value="MetalloPept_cat_dom_sf"/>
</dbReference>
<dbReference type="PANTHER" id="PTHR38478:SF1">
    <property type="entry name" value="ZINC DEPENDENT METALLOPROTEASE DOMAIN LIPOPROTEIN"/>
    <property type="match status" value="1"/>
</dbReference>
<accession>A0ABU7H3Q3</accession>
<keyword evidence="5" id="KW-0378">Hydrolase</keyword>
<dbReference type="Pfam" id="PF16313">
    <property type="entry name" value="DUF4953"/>
    <property type="match status" value="1"/>
</dbReference>
<keyword evidence="6" id="KW-1185">Reference proteome</keyword>
<dbReference type="PANTHER" id="PTHR38478">
    <property type="entry name" value="PEPTIDASE M1A AND M12B"/>
    <property type="match status" value="1"/>
</dbReference>
<dbReference type="InterPro" id="IPR033413">
    <property type="entry name" value="DUF5117"/>
</dbReference>
<dbReference type="Gene3D" id="3.40.390.10">
    <property type="entry name" value="Collagenase (Catalytic Domain)"/>
    <property type="match status" value="1"/>
</dbReference>